<keyword evidence="4 8" id="KW-0732">Signal</keyword>
<keyword evidence="6" id="KW-0442">Lipid degradation</keyword>
<name>A0ABD3BHS0_9LAMI</name>
<dbReference type="GO" id="GO:0016787">
    <property type="term" value="F:hydrolase activity"/>
    <property type="evidence" value="ECO:0007669"/>
    <property type="project" value="UniProtKB-KW"/>
</dbReference>
<evidence type="ECO:0000256" key="6">
    <source>
        <dbReference type="ARBA" id="ARBA00022963"/>
    </source>
</evidence>
<dbReference type="Gene3D" id="3.40.50.1110">
    <property type="entry name" value="SGNH hydrolase"/>
    <property type="match status" value="1"/>
</dbReference>
<keyword evidence="10" id="KW-1185">Reference proteome</keyword>
<keyword evidence="3" id="KW-0964">Secreted</keyword>
<dbReference type="InterPro" id="IPR001087">
    <property type="entry name" value="GDSL"/>
</dbReference>
<comment type="similarity">
    <text evidence="2">Belongs to the 'GDSL' lipolytic enzyme family.</text>
</comment>
<sequence>MGSRLKAWTVALSVVVVALAAVTVVVAEPQVPCFFIFGDSLVDNGNNNNIQSLAKANYLPYGVDFPDGPTGRFCNGKTTVDVIAELLGFDDYIPPYSSARGEQILRGVNYASAAAGIRQETGQQLGARIDFTGQVNNYKNTVSQVVQILGDEDTAADYLSKCIYSVGVGSNDYLNNYFMPQYYTTSQRYSPDQYADILIQQYSEQIRALYNYGARKFALIGAGQIGCSPNALAQNSPDGSTCVQRINSANQMFNGKLKALVDQFNGNSQDAKFIYIDAYGIFQDLIDNPSGFGFRVTNAGCCGVGRNNGQITCLPFQTPCQNRDEYLFWDAFHPTEAANIIVGGRSYSAQKASDAYPIDIRRLAQL</sequence>
<organism evidence="9 10">
    <name type="scientific">Castilleja foliolosa</name>
    <dbReference type="NCBI Taxonomy" id="1961234"/>
    <lineage>
        <taxon>Eukaryota</taxon>
        <taxon>Viridiplantae</taxon>
        <taxon>Streptophyta</taxon>
        <taxon>Embryophyta</taxon>
        <taxon>Tracheophyta</taxon>
        <taxon>Spermatophyta</taxon>
        <taxon>Magnoliopsida</taxon>
        <taxon>eudicotyledons</taxon>
        <taxon>Gunneridae</taxon>
        <taxon>Pentapetalae</taxon>
        <taxon>asterids</taxon>
        <taxon>lamiids</taxon>
        <taxon>Lamiales</taxon>
        <taxon>Orobanchaceae</taxon>
        <taxon>Pedicularideae</taxon>
        <taxon>Castillejinae</taxon>
        <taxon>Castilleja</taxon>
    </lineage>
</organism>
<accession>A0ABD3BHS0</accession>
<dbReference type="PANTHER" id="PTHR45650">
    <property type="entry name" value="GDSL-LIKE LIPASE/ACYLHYDROLASE-RELATED"/>
    <property type="match status" value="1"/>
</dbReference>
<dbReference type="GO" id="GO:0005576">
    <property type="term" value="C:extracellular region"/>
    <property type="evidence" value="ECO:0007669"/>
    <property type="project" value="UniProtKB-SubCell"/>
</dbReference>
<dbReference type="AlphaFoldDB" id="A0ABD3BHS0"/>
<evidence type="ECO:0000256" key="7">
    <source>
        <dbReference type="ARBA" id="ARBA00023098"/>
    </source>
</evidence>
<comment type="caution">
    <text evidence="9">The sequence shown here is derived from an EMBL/GenBank/DDBJ whole genome shotgun (WGS) entry which is preliminary data.</text>
</comment>
<reference evidence="10" key="1">
    <citation type="journal article" date="2024" name="IScience">
        <title>Strigolactones Initiate the Formation of Haustorium-like Structures in Castilleja.</title>
        <authorList>
            <person name="Buerger M."/>
            <person name="Peterson D."/>
            <person name="Chory J."/>
        </authorList>
    </citation>
    <scope>NUCLEOTIDE SEQUENCE [LARGE SCALE GENOMIC DNA]</scope>
</reference>
<dbReference type="CDD" id="cd01837">
    <property type="entry name" value="SGNH_plant_lipase_like"/>
    <property type="match status" value="1"/>
</dbReference>
<comment type="subcellular location">
    <subcellularLocation>
        <location evidence="1">Secreted</location>
    </subcellularLocation>
</comment>
<evidence type="ECO:0000313" key="10">
    <source>
        <dbReference type="Proteomes" id="UP001632038"/>
    </source>
</evidence>
<dbReference type="InterPro" id="IPR051238">
    <property type="entry name" value="GDSL_esterase/lipase"/>
</dbReference>
<protein>
    <recommendedName>
        <fullName evidence="11">GDSL esterase/lipase</fullName>
    </recommendedName>
</protein>
<dbReference type="PANTHER" id="PTHR45650:SF3">
    <property type="entry name" value="OS01G0748500 PROTEIN"/>
    <property type="match status" value="1"/>
</dbReference>
<proteinExistence type="inferred from homology"/>
<dbReference type="SUPFAM" id="SSF52266">
    <property type="entry name" value="SGNH hydrolase"/>
    <property type="match status" value="1"/>
</dbReference>
<dbReference type="FunFam" id="3.40.50.1110:FF:000003">
    <property type="entry name" value="GDSL esterase/lipase APG"/>
    <property type="match status" value="1"/>
</dbReference>
<evidence type="ECO:0000313" key="9">
    <source>
        <dbReference type="EMBL" id="KAL3616971.1"/>
    </source>
</evidence>
<evidence type="ECO:0008006" key="11">
    <source>
        <dbReference type="Google" id="ProtNLM"/>
    </source>
</evidence>
<dbReference type="EMBL" id="JAVIJP010000087">
    <property type="protein sequence ID" value="KAL3616971.1"/>
    <property type="molecule type" value="Genomic_DNA"/>
</dbReference>
<evidence type="ECO:0000256" key="5">
    <source>
        <dbReference type="ARBA" id="ARBA00022801"/>
    </source>
</evidence>
<evidence type="ECO:0000256" key="4">
    <source>
        <dbReference type="ARBA" id="ARBA00022729"/>
    </source>
</evidence>
<dbReference type="InterPro" id="IPR036514">
    <property type="entry name" value="SGNH_hydro_sf"/>
</dbReference>
<keyword evidence="7" id="KW-0443">Lipid metabolism</keyword>
<dbReference type="GO" id="GO:0016042">
    <property type="term" value="P:lipid catabolic process"/>
    <property type="evidence" value="ECO:0007669"/>
    <property type="project" value="UniProtKB-KW"/>
</dbReference>
<dbReference type="InterPro" id="IPR035669">
    <property type="entry name" value="SGNH_plant_lipase-like"/>
</dbReference>
<evidence type="ECO:0000256" key="1">
    <source>
        <dbReference type="ARBA" id="ARBA00004613"/>
    </source>
</evidence>
<evidence type="ECO:0000256" key="8">
    <source>
        <dbReference type="SAM" id="SignalP"/>
    </source>
</evidence>
<keyword evidence="5" id="KW-0378">Hydrolase</keyword>
<dbReference type="Proteomes" id="UP001632038">
    <property type="component" value="Unassembled WGS sequence"/>
</dbReference>
<evidence type="ECO:0000256" key="3">
    <source>
        <dbReference type="ARBA" id="ARBA00022525"/>
    </source>
</evidence>
<feature type="chain" id="PRO_5044844451" description="GDSL esterase/lipase" evidence="8">
    <location>
        <begin position="28"/>
        <end position="366"/>
    </location>
</feature>
<dbReference type="Pfam" id="PF00657">
    <property type="entry name" value="Lipase_GDSL"/>
    <property type="match status" value="1"/>
</dbReference>
<feature type="signal peptide" evidence="8">
    <location>
        <begin position="1"/>
        <end position="27"/>
    </location>
</feature>
<gene>
    <name evidence="9" type="ORF">CASFOL_039365</name>
</gene>
<evidence type="ECO:0000256" key="2">
    <source>
        <dbReference type="ARBA" id="ARBA00008668"/>
    </source>
</evidence>